<gene>
    <name evidence="3" type="ORF">C9940_00570</name>
</gene>
<proteinExistence type="predicted"/>
<evidence type="ECO:0000313" key="3">
    <source>
        <dbReference type="EMBL" id="PTB86859.1"/>
    </source>
</evidence>
<accession>A0A2T4CZ88</accession>
<dbReference type="Pfam" id="PF09828">
    <property type="entry name" value="ChrB_C"/>
    <property type="match status" value="1"/>
</dbReference>
<protein>
    <submittedName>
        <fullName evidence="3">Chromate resistance protein</fullName>
    </submittedName>
</protein>
<dbReference type="InterPro" id="IPR018634">
    <property type="entry name" value="ChrB_C"/>
</dbReference>
<dbReference type="Pfam" id="PF20229">
    <property type="entry name" value="ChrB_N"/>
    <property type="match status" value="1"/>
</dbReference>
<evidence type="ECO:0000259" key="2">
    <source>
        <dbReference type="Pfam" id="PF20229"/>
    </source>
</evidence>
<dbReference type="EMBL" id="PYVN01000003">
    <property type="protein sequence ID" value="PTB86859.1"/>
    <property type="molecule type" value="Genomic_DNA"/>
</dbReference>
<comment type="caution">
    <text evidence="3">The sequence shown here is derived from an EMBL/GenBank/DDBJ whole genome shotgun (WGS) entry which is preliminary data.</text>
</comment>
<sequence length="309" mass="34768">MSWLLLILSLPTENATVRMRAWRAIKALGAASLRDGVYLLPAHPDHLNKLEAIAHDVRETGGVAHVLTTDDAEAHDFPLLFDRSDDYETLHSTIAELRATLSPESALEIMKEMRKLRKGFGRLSQIDFFPGTARDRVDRALQELETDANRVLSPDEPLPASGIIDVLDPADYQSRLWATRRRPWVDRLASAWLIKQFIDPQAHFVWLNSPDDCPDNALGFDFDGATFTHVAEKVTFETLLASFDLRHVALQRIGKLVHYLDVGGYQPREAAGVEYILMGLRETLNDDDQLLLAAKQVFDSLYTAHTKGE</sequence>
<organism evidence="3">
    <name type="scientific">Pseudidiomarina aestuarii</name>
    <dbReference type="NCBI Taxonomy" id="624146"/>
    <lineage>
        <taxon>Bacteria</taxon>
        <taxon>Pseudomonadati</taxon>
        <taxon>Pseudomonadota</taxon>
        <taxon>Gammaproteobacteria</taxon>
        <taxon>Alteromonadales</taxon>
        <taxon>Idiomarinaceae</taxon>
        <taxon>Pseudidiomarina</taxon>
    </lineage>
</organism>
<feature type="domain" description="ChrB N-terminal" evidence="2">
    <location>
        <begin position="18"/>
        <end position="142"/>
    </location>
</feature>
<feature type="domain" description="ChrB C-terminal" evidence="1">
    <location>
        <begin position="177"/>
        <end position="303"/>
    </location>
</feature>
<evidence type="ECO:0000259" key="1">
    <source>
        <dbReference type="Pfam" id="PF09828"/>
    </source>
</evidence>
<reference evidence="3" key="1">
    <citation type="submission" date="2018-03" db="EMBL/GenBank/DDBJ databases">
        <title>Cross-interface Injection: A General Nanoliter Liquid Handling Method Applied to Single Cells Genome Amplification Automated Nanoliter Liquid Handling Applied to Single Cell Multiple Displacement Amplification.</title>
        <authorList>
            <person name="Yun J."/>
            <person name="Xu P."/>
            <person name="Xu J."/>
            <person name="Dai X."/>
            <person name="Wang Y."/>
            <person name="Zheng X."/>
            <person name="Cao C."/>
            <person name="Yi Q."/>
            <person name="Zhu Y."/>
            <person name="Wang L."/>
            <person name="Dong Z."/>
            <person name="Huang Y."/>
            <person name="Huang L."/>
            <person name="Du W."/>
        </authorList>
    </citation>
    <scope>NUCLEOTIDE SEQUENCE [LARGE SCALE GENOMIC DNA]</scope>
    <source>
        <strain evidence="3">Z-D3-2</strain>
    </source>
</reference>
<dbReference type="InterPro" id="IPR046858">
    <property type="entry name" value="ChrB_N"/>
</dbReference>
<dbReference type="AlphaFoldDB" id="A0A2T4CZ88"/>
<name>A0A2T4CZ88_9GAMM</name>